<protein>
    <submittedName>
        <fullName evidence="1">Uncharacterized protein</fullName>
    </submittedName>
</protein>
<evidence type="ECO:0000313" key="2">
    <source>
        <dbReference type="Proteomes" id="UP001055811"/>
    </source>
</evidence>
<dbReference type="EMBL" id="CM042012">
    <property type="protein sequence ID" value="KAI3750926.1"/>
    <property type="molecule type" value="Genomic_DNA"/>
</dbReference>
<reference evidence="1 2" key="2">
    <citation type="journal article" date="2022" name="Mol. Ecol. Resour.">
        <title>The genomes of chicory, endive, great burdock and yacon provide insights into Asteraceae paleo-polyploidization history and plant inulin production.</title>
        <authorList>
            <person name="Fan W."/>
            <person name="Wang S."/>
            <person name="Wang H."/>
            <person name="Wang A."/>
            <person name="Jiang F."/>
            <person name="Liu H."/>
            <person name="Zhao H."/>
            <person name="Xu D."/>
            <person name="Zhang Y."/>
        </authorList>
    </citation>
    <scope>NUCLEOTIDE SEQUENCE [LARGE SCALE GENOMIC DNA]</scope>
    <source>
        <strain evidence="2">cv. Punajuju</strain>
        <tissue evidence="1">Leaves</tissue>
    </source>
</reference>
<dbReference type="Proteomes" id="UP001055811">
    <property type="component" value="Linkage Group LG04"/>
</dbReference>
<proteinExistence type="predicted"/>
<gene>
    <name evidence="1" type="ORF">L2E82_21846</name>
</gene>
<evidence type="ECO:0000313" key="1">
    <source>
        <dbReference type="EMBL" id="KAI3750926.1"/>
    </source>
</evidence>
<comment type="caution">
    <text evidence="1">The sequence shown here is derived from an EMBL/GenBank/DDBJ whole genome shotgun (WGS) entry which is preliminary data.</text>
</comment>
<sequence>MDVELINLDSRVNRISDKVTYEEVEDMDDNQRNSVTVSCEEGSGVIDAHIEEAKVSLHTFLIRVPRFEDEKLNEQIKNAELQLYEKIRCRNAIGAEILDKRAILIGYYEAYEAANLEYIAAKKLLRSKLSEIQSIQHLIENVISIEDIDTRIIKEERLIELLNQRRDQKREINERMKKLEKEVDSIKDNKSKAKEVALAIIEAYEEEKEKRNELKAQFEPADEAYHQAYKHLNSLKNNKFFYMYIRDVTAARNFASAGDKAALHRLCANQVERFMNEWNTNAEFRKDYTSMIKPNTHEETLNVGNLSKTVATNPVPIMEPIAGVSRVEQGKRIVSSPDTEKVEQAKKTVSSPDMEDKENENTRKEDELRKEETEYKLKEQIRLEERKNLKKERLKAKKAQKRADQLEAQKEAELKEKANEKRLRKKKRKMTHGNSTGPISSNNNSISNSMNDDYTVKSNEIEKPNHKPQVVASTIGNRRWHHQWLKMITTAVCSYINFKRNRIRTEA</sequence>
<reference evidence="2" key="1">
    <citation type="journal article" date="2022" name="Mol. Ecol. Resour.">
        <title>The genomes of chicory, endive, great burdock and yacon provide insights into Asteraceae palaeo-polyploidization history and plant inulin production.</title>
        <authorList>
            <person name="Fan W."/>
            <person name="Wang S."/>
            <person name="Wang H."/>
            <person name="Wang A."/>
            <person name="Jiang F."/>
            <person name="Liu H."/>
            <person name="Zhao H."/>
            <person name="Xu D."/>
            <person name="Zhang Y."/>
        </authorList>
    </citation>
    <scope>NUCLEOTIDE SEQUENCE [LARGE SCALE GENOMIC DNA]</scope>
    <source>
        <strain evidence="2">cv. Punajuju</strain>
    </source>
</reference>
<name>A0ACB9DXF7_CICIN</name>
<accession>A0ACB9DXF7</accession>
<organism evidence="1 2">
    <name type="scientific">Cichorium intybus</name>
    <name type="common">Chicory</name>
    <dbReference type="NCBI Taxonomy" id="13427"/>
    <lineage>
        <taxon>Eukaryota</taxon>
        <taxon>Viridiplantae</taxon>
        <taxon>Streptophyta</taxon>
        <taxon>Embryophyta</taxon>
        <taxon>Tracheophyta</taxon>
        <taxon>Spermatophyta</taxon>
        <taxon>Magnoliopsida</taxon>
        <taxon>eudicotyledons</taxon>
        <taxon>Gunneridae</taxon>
        <taxon>Pentapetalae</taxon>
        <taxon>asterids</taxon>
        <taxon>campanulids</taxon>
        <taxon>Asterales</taxon>
        <taxon>Asteraceae</taxon>
        <taxon>Cichorioideae</taxon>
        <taxon>Cichorieae</taxon>
        <taxon>Cichoriinae</taxon>
        <taxon>Cichorium</taxon>
    </lineage>
</organism>
<keyword evidence="2" id="KW-1185">Reference proteome</keyword>